<dbReference type="Pfam" id="PF13174">
    <property type="entry name" value="TPR_6"/>
    <property type="match status" value="1"/>
</dbReference>
<dbReference type="Proteomes" id="UP001597131">
    <property type="component" value="Unassembled WGS sequence"/>
</dbReference>
<dbReference type="SMART" id="SM00028">
    <property type="entry name" value="TPR"/>
    <property type="match status" value="3"/>
</dbReference>
<reference evidence="2" key="1">
    <citation type="journal article" date="2019" name="Int. J. Syst. Evol. Microbiol.">
        <title>The Global Catalogue of Microorganisms (GCM) 10K type strain sequencing project: providing services to taxonomists for standard genome sequencing and annotation.</title>
        <authorList>
            <consortium name="The Broad Institute Genomics Platform"/>
            <consortium name="The Broad Institute Genome Sequencing Center for Infectious Disease"/>
            <person name="Wu L."/>
            <person name="Ma J."/>
        </authorList>
    </citation>
    <scope>NUCLEOTIDE SEQUENCE [LARGE SCALE GENOMIC DNA]</scope>
    <source>
        <strain evidence="2">CCUG 64793</strain>
    </source>
</reference>
<dbReference type="SUPFAM" id="SSF48452">
    <property type="entry name" value="TPR-like"/>
    <property type="match status" value="1"/>
</dbReference>
<dbReference type="RefSeq" id="WP_380746823.1">
    <property type="nucleotide sequence ID" value="NZ_JBHTLI010000003.1"/>
</dbReference>
<proteinExistence type="predicted"/>
<protein>
    <submittedName>
        <fullName evidence="1">Tetratricopeptide repeat protein</fullName>
    </submittedName>
</protein>
<sequence length="292" mass="33656">MCKISTVFWIISSIFCLHCAAQGGFERAEELLEHGEITRARLLFEEINDKPEALERLGDIASFEKKWDLAIGYYDNLVEEYPESARYNFKLGGAMGMKAMQVPKIQAALMLGDIKFHLNKAAELDKTNPEVRRALVEFYMQIPGIVGGSREVAEDFARQLKDINPIDYYLAKAYIYKTDGEAEAARNMVKNAILLASEDKSLIRRNYLYYELGTLGSKYNLYPEMSIAFLEKYIQNYGYKDLKSPDWARYRIARIKADQDRKGEALALIEQVLQNNPDFEEAKREKERILKL</sequence>
<dbReference type="InterPro" id="IPR011990">
    <property type="entry name" value="TPR-like_helical_dom_sf"/>
</dbReference>
<dbReference type="Gene3D" id="1.25.40.10">
    <property type="entry name" value="Tetratricopeptide repeat domain"/>
    <property type="match status" value="1"/>
</dbReference>
<comment type="caution">
    <text evidence="1">The sequence shown here is derived from an EMBL/GenBank/DDBJ whole genome shotgun (WGS) entry which is preliminary data.</text>
</comment>
<evidence type="ECO:0000313" key="1">
    <source>
        <dbReference type="EMBL" id="MFD1096834.1"/>
    </source>
</evidence>
<evidence type="ECO:0000313" key="2">
    <source>
        <dbReference type="Proteomes" id="UP001597131"/>
    </source>
</evidence>
<name>A0ABW3NY57_9FLAO</name>
<dbReference type="InterPro" id="IPR019734">
    <property type="entry name" value="TPR_rpt"/>
</dbReference>
<organism evidence="1 2">
    <name type="scientific">Salegentibacter chungangensis</name>
    <dbReference type="NCBI Taxonomy" id="1335724"/>
    <lineage>
        <taxon>Bacteria</taxon>
        <taxon>Pseudomonadati</taxon>
        <taxon>Bacteroidota</taxon>
        <taxon>Flavobacteriia</taxon>
        <taxon>Flavobacteriales</taxon>
        <taxon>Flavobacteriaceae</taxon>
        <taxon>Salegentibacter</taxon>
    </lineage>
</organism>
<dbReference type="EMBL" id="JBHTLI010000003">
    <property type="protein sequence ID" value="MFD1096834.1"/>
    <property type="molecule type" value="Genomic_DNA"/>
</dbReference>
<keyword evidence="2" id="KW-1185">Reference proteome</keyword>
<gene>
    <name evidence="1" type="ORF">ACFQ3Q_13815</name>
</gene>
<accession>A0ABW3NY57</accession>